<evidence type="ECO:0000259" key="5">
    <source>
        <dbReference type="PROSITE" id="PS51762"/>
    </source>
</evidence>
<dbReference type="AlphaFoldDB" id="A0A8T2B1A2"/>
<evidence type="ECO:0000313" key="7">
    <source>
        <dbReference type="Proteomes" id="UP000694240"/>
    </source>
</evidence>
<evidence type="ECO:0000256" key="2">
    <source>
        <dbReference type="ARBA" id="ARBA00023295"/>
    </source>
</evidence>
<feature type="region of interest" description="Disordered" evidence="3">
    <location>
        <begin position="620"/>
        <end position="650"/>
    </location>
</feature>
<accession>A0A8T2B1A2</accession>
<keyword evidence="4" id="KW-0732">Signal</keyword>
<keyword evidence="7" id="KW-1185">Reference proteome</keyword>
<keyword evidence="1" id="KW-0378">Hydrolase</keyword>
<comment type="caution">
    <text evidence="6">The sequence shown here is derived from an EMBL/GenBank/DDBJ whole genome shotgun (WGS) entry which is preliminary data.</text>
</comment>
<dbReference type="EMBL" id="JAEFBK010000008">
    <property type="protein sequence ID" value="KAG7579115.1"/>
    <property type="molecule type" value="Genomic_DNA"/>
</dbReference>
<dbReference type="InterPro" id="IPR016455">
    <property type="entry name" value="XTH"/>
</dbReference>
<dbReference type="PROSITE" id="PS51762">
    <property type="entry name" value="GH16_2"/>
    <property type="match status" value="1"/>
</dbReference>
<reference evidence="6 7" key="1">
    <citation type="submission" date="2020-12" db="EMBL/GenBank/DDBJ databases">
        <title>Concerted genomic and epigenomic changes stabilize Arabidopsis allopolyploids.</title>
        <authorList>
            <person name="Chen Z."/>
        </authorList>
    </citation>
    <scope>NUCLEOTIDE SEQUENCE [LARGE SCALE GENOMIC DNA]</scope>
    <source>
        <strain evidence="6">Allo738</strain>
        <tissue evidence="6">Leaf</tissue>
    </source>
</reference>
<evidence type="ECO:0000256" key="4">
    <source>
        <dbReference type="SAM" id="SignalP"/>
    </source>
</evidence>
<dbReference type="Pfam" id="PF00722">
    <property type="entry name" value="Glyco_hydro_16"/>
    <property type="match status" value="1"/>
</dbReference>
<dbReference type="InterPro" id="IPR005162">
    <property type="entry name" value="Retrotrans_gag_dom"/>
</dbReference>
<protein>
    <submittedName>
        <fullName evidence="6">Concanavalin A-like lectin/glucanase domain superfamily</fullName>
    </submittedName>
</protein>
<gene>
    <name evidence="6" type="ORF">ISN45_Aa03g032790</name>
</gene>
<dbReference type="GO" id="GO:0042546">
    <property type="term" value="P:cell wall biogenesis"/>
    <property type="evidence" value="ECO:0007669"/>
    <property type="project" value="InterPro"/>
</dbReference>
<organism evidence="6 7">
    <name type="scientific">Arabidopsis thaliana x Arabidopsis arenosa</name>
    <dbReference type="NCBI Taxonomy" id="1240361"/>
    <lineage>
        <taxon>Eukaryota</taxon>
        <taxon>Viridiplantae</taxon>
        <taxon>Streptophyta</taxon>
        <taxon>Embryophyta</taxon>
        <taxon>Tracheophyta</taxon>
        <taxon>Spermatophyta</taxon>
        <taxon>Magnoliopsida</taxon>
        <taxon>eudicotyledons</taxon>
        <taxon>Gunneridae</taxon>
        <taxon>Pentapetalae</taxon>
        <taxon>rosids</taxon>
        <taxon>malvids</taxon>
        <taxon>Brassicales</taxon>
        <taxon>Brassicaceae</taxon>
        <taxon>Camelineae</taxon>
        <taxon>Arabidopsis</taxon>
    </lineage>
</organism>
<feature type="compositionally biased region" description="Polar residues" evidence="3">
    <location>
        <begin position="350"/>
        <end position="371"/>
    </location>
</feature>
<sequence>MTIINRSKPFILLIGFFISSLLLWISQASVVSSGDFNKDFFVTWSPTHVNTSNDGQLRTLKLDQESGASFSSIQTFLFGQIDMKIKLIPGSSQGTVVAYYMSSNQPNRDEIDFEFLGNVNGQPYILQTNVYADGIDNREERIHLWFDPTKDFHTYSILWNIYQIVFMVDQIPIRLYRNHVEKGVAYPRLQPMSVQASLWNGESWATHGGRDKIEWSNGPFVASFGDYKIDACIWKGNASLCNGESNENWWNKNEFSSLTRVQKRWFKWQALNDAIASLNRATTNLTNQMGTLVDTNTTFSGRLDSTEQTLTSIQTTQTNLSNAQNIVSSRLDNLPSVRATAHQRRLFVTPAQNRSGNTQTTPTGQPASNQAAVGDGTNPTVEEIPQVRQELDEMKSKFHQATSSAPEIDRVIEETRRTPFTSRISNLRIKDSRKATSDEDLWNLAQGQNEPLRKYIAKFKEVIAKFPGVSYTAALAALRNGLWHESRFWEELIVNRPSTIQDALFRASNWMEAEEEKLSLAKKHRPAKLAVANPTKKFKPKDHKRFNPATNAVGKPFPNRGRYNSPNTWVRDESACCDIHKVNGHSTKDCSVLKKHLTELWAAGELANFNIEEFVESYHKEKEESEASNPPEKKQKPNGPGTPNTPKKRIDVIMGGSKLCRDSIRSIKRHKKSAAIQTVMGFQSNEQTPSISFDNSDTQGVTGPHDDALVITLDVANFEVTRCLIDTGSSVDLIFLSTLQRMGISKADIIGPPAPLVAFTSDTSMSLGNIKLPLLAAGVPKIVEFIVFDRPAAYNIILGTPWIYQMKAIPSTYHQCVKFPTPRGIGTIRGDTEISRSCYLMGHCLKLK</sequence>
<evidence type="ECO:0000256" key="3">
    <source>
        <dbReference type="SAM" id="MobiDB-lite"/>
    </source>
</evidence>
<feature type="region of interest" description="Disordered" evidence="3">
    <location>
        <begin position="350"/>
        <end position="379"/>
    </location>
</feature>
<name>A0A8T2B1A2_9BRAS</name>
<feature type="signal peptide" evidence="4">
    <location>
        <begin position="1"/>
        <end position="28"/>
    </location>
</feature>
<dbReference type="GO" id="GO:0016762">
    <property type="term" value="F:xyloglucan:xyloglucosyl transferase activity"/>
    <property type="evidence" value="ECO:0007669"/>
    <property type="project" value="InterPro"/>
</dbReference>
<proteinExistence type="predicted"/>
<feature type="chain" id="PRO_5035726623" evidence="4">
    <location>
        <begin position="29"/>
        <end position="848"/>
    </location>
</feature>
<dbReference type="GO" id="GO:0004553">
    <property type="term" value="F:hydrolase activity, hydrolyzing O-glycosyl compounds"/>
    <property type="evidence" value="ECO:0007669"/>
    <property type="project" value="InterPro"/>
</dbReference>
<dbReference type="GO" id="GO:0010411">
    <property type="term" value="P:xyloglucan metabolic process"/>
    <property type="evidence" value="ECO:0007669"/>
    <property type="project" value="InterPro"/>
</dbReference>
<feature type="compositionally biased region" description="Basic residues" evidence="3">
    <location>
        <begin position="536"/>
        <end position="546"/>
    </location>
</feature>
<keyword evidence="2" id="KW-0326">Glycosidase</keyword>
<feature type="region of interest" description="Disordered" evidence="3">
    <location>
        <begin position="536"/>
        <end position="560"/>
    </location>
</feature>
<dbReference type="CDD" id="cd00303">
    <property type="entry name" value="retropepsin_like"/>
    <property type="match status" value="1"/>
</dbReference>
<dbReference type="PANTHER" id="PTHR31062">
    <property type="entry name" value="XYLOGLUCAN ENDOTRANSGLUCOSYLASE/HYDROLASE PROTEIN 8-RELATED"/>
    <property type="match status" value="1"/>
</dbReference>
<evidence type="ECO:0000313" key="6">
    <source>
        <dbReference type="EMBL" id="KAG7579115.1"/>
    </source>
</evidence>
<dbReference type="InterPro" id="IPR044791">
    <property type="entry name" value="Beta-glucanase/XTH"/>
</dbReference>
<dbReference type="Pfam" id="PF03732">
    <property type="entry name" value="Retrotrans_gag"/>
    <property type="match status" value="1"/>
</dbReference>
<dbReference type="CDD" id="cd02176">
    <property type="entry name" value="GH16_XET"/>
    <property type="match status" value="1"/>
</dbReference>
<feature type="domain" description="GH16" evidence="5">
    <location>
        <begin position="1"/>
        <end position="224"/>
    </location>
</feature>
<evidence type="ECO:0000256" key="1">
    <source>
        <dbReference type="ARBA" id="ARBA00022801"/>
    </source>
</evidence>
<feature type="compositionally biased region" description="Basic and acidic residues" evidence="3">
    <location>
        <begin position="620"/>
        <end position="635"/>
    </location>
</feature>
<dbReference type="Proteomes" id="UP000694240">
    <property type="component" value="Chromosome 8"/>
</dbReference>
<dbReference type="InterPro" id="IPR000757">
    <property type="entry name" value="Beta-glucanase-like"/>
</dbReference>